<dbReference type="InterPro" id="IPR051681">
    <property type="entry name" value="Ser/Thr_Kinases-Pseudokinases"/>
</dbReference>
<dbReference type="PROSITE" id="PS00109">
    <property type="entry name" value="PROTEIN_KINASE_TYR"/>
    <property type="match status" value="1"/>
</dbReference>
<keyword evidence="1" id="KW-0547">Nucleotide-binding</keyword>
<dbReference type="AlphaFoldDB" id="A0A1B7MGT5"/>
<dbReference type="InterPro" id="IPR008266">
    <property type="entry name" value="Tyr_kinase_AS"/>
</dbReference>
<reference evidence="5 6" key="1">
    <citation type="submission" date="2016-06" db="EMBL/GenBank/DDBJ databases">
        <title>Comparative genomics of the ectomycorrhizal sister species Rhizopogon vinicolor and Rhizopogon vesiculosus (Basidiomycota: Boletales) reveals a divergence of the mating type B locus.</title>
        <authorList>
            <consortium name="DOE Joint Genome Institute"/>
            <person name="Mujic A.B."/>
            <person name="Kuo A."/>
            <person name="Tritt A."/>
            <person name="Lipzen A."/>
            <person name="Chen C."/>
            <person name="Johnson J."/>
            <person name="Sharma A."/>
            <person name="Barry K."/>
            <person name="Grigoriev I.V."/>
            <person name="Spatafora J.W."/>
        </authorList>
    </citation>
    <scope>NUCLEOTIDE SEQUENCE [LARGE SCALE GENOMIC DNA]</scope>
    <source>
        <strain evidence="5 6">AM-OR11-026</strain>
    </source>
</reference>
<feature type="compositionally biased region" description="Polar residues" evidence="3">
    <location>
        <begin position="335"/>
        <end position="347"/>
    </location>
</feature>
<dbReference type="Gene3D" id="1.10.510.10">
    <property type="entry name" value="Transferase(Phosphotransferase) domain 1"/>
    <property type="match status" value="1"/>
</dbReference>
<keyword evidence="5" id="KW-0418">Kinase</keyword>
<gene>
    <name evidence="5" type="ORF">K503DRAFT_48864</name>
</gene>
<dbReference type="Proteomes" id="UP000092154">
    <property type="component" value="Unassembled WGS sequence"/>
</dbReference>
<dbReference type="InParanoid" id="A0A1B7MGT5"/>
<dbReference type="OrthoDB" id="5809314at2759"/>
<dbReference type="GO" id="GO:0005524">
    <property type="term" value="F:ATP binding"/>
    <property type="evidence" value="ECO:0007669"/>
    <property type="project" value="UniProtKB-KW"/>
</dbReference>
<evidence type="ECO:0000313" key="5">
    <source>
        <dbReference type="EMBL" id="OAX31799.1"/>
    </source>
</evidence>
<dbReference type="SUPFAM" id="SSF56112">
    <property type="entry name" value="Protein kinase-like (PK-like)"/>
    <property type="match status" value="1"/>
</dbReference>
<dbReference type="InterPro" id="IPR011009">
    <property type="entry name" value="Kinase-like_dom_sf"/>
</dbReference>
<dbReference type="CDD" id="cd14014">
    <property type="entry name" value="STKc_PknB_like"/>
    <property type="match status" value="1"/>
</dbReference>
<dbReference type="InterPro" id="IPR000719">
    <property type="entry name" value="Prot_kinase_dom"/>
</dbReference>
<dbReference type="PANTHER" id="PTHR44329">
    <property type="entry name" value="SERINE/THREONINE-PROTEIN KINASE TNNI3K-RELATED"/>
    <property type="match status" value="1"/>
</dbReference>
<keyword evidence="6" id="KW-1185">Reference proteome</keyword>
<dbReference type="STRING" id="1314800.A0A1B7MGT5"/>
<keyword evidence="2" id="KW-0067">ATP-binding</keyword>
<dbReference type="Pfam" id="PF07714">
    <property type="entry name" value="PK_Tyr_Ser-Thr"/>
    <property type="match status" value="1"/>
</dbReference>
<evidence type="ECO:0000259" key="4">
    <source>
        <dbReference type="PROSITE" id="PS50011"/>
    </source>
</evidence>
<proteinExistence type="predicted"/>
<evidence type="ECO:0000256" key="2">
    <source>
        <dbReference type="ARBA" id="ARBA00022840"/>
    </source>
</evidence>
<sequence>MDRSPQSTNQLELVDLTEHITRTNKYCTALGGFGDVWRCVFQTGADHIMVAVKAIRPQDGGVDEKALRRELGTWKRLHHVNILPLLGIARDFGPYISMVSPWLENGSLTAYLRKYKDITLSDRLRLLEDITSGLHYLHGVQVVHGDLTPNNVLLNDERSAVLTDFGLSSMLVDQGHSYLQRSCAQPGAIRYTAPELLNPNSRSIQPDTRSDVYSFGCLTFQVLSGHEPWADIKHEICIIFKVAHGATPQRPANSQISDAHWHLIEQCFTPLGATPPRPSTGEILTFLESELQSKVSIAVISSTECSNEDEATTSFQDDMCIQTHSLLTIQTTVSTPQSTDPLATSPTVGIAQPVISPHNLPSGIRDKGKGPAMGSQRTGKFISSLFRRSKSAQLGKKGDFPFKT</sequence>
<feature type="region of interest" description="Disordered" evidence="3">
    <location>
        <begin position="335"/>
        <end position="358"/>
    </location>
</feature>
<dbReference type="PANTHER" id="PTHR44329:SF298">
    <property type="entry name" value="MIXED LINEAGE KINASE DOMAIN-LIKE PROTEIN"/>
    <property type="match status" value="1"/>
</dbReference>
<organism evidence="5 6">
    <name type="scientific">Rhizopogon vinicolor AM-OR11-026</name>
    <dbReference type="NCBI Taxonomy" id="1314800"/>
    <lineage>
        <taxon>Eukaryota</taxon>
        <taxon>Fungi</taxon>
        <taxon>Dikarya</taxon>
        <taxon>Basidiomycota</taxon>
        <taxon>Agaricomycotina</taxon>
        <taxon>Agaricomycetes</taxon>
        <taxon>Agaricomycetidae</taxon>
        <taxon>Boletales</taxon>
        <taxon>Suillineae</taxon>
        <taxon>Rhizopogonaceae</taxon>
        <taxon>Rhizopogon</taxon>
    </lineage>
</organism>
<accession>A0A1B7MGT5</accession>
<dbReference type="EMBL" id="KV449236">
    <property type="protein sequence ID" value="OAX31799.1"/>
    <property type="molecule type" value="Genomic_DNA"/>
</dbReference>
<keyword evidence="5" id="KW-0808">Transferase</keyword>
<protein>
    <submittedName>
        <fullName evidence="5">Kinase-like protein</fullName>
    </submittedName>
</protein>
<evidence type="ECO:0000256" key="3">
    <source>
        <dbReference type="SAM" id="MobiDB-lite"/>
    </source>
</evidence>
<dbReference type="GO" id="GO:0004674">
    <property type="term" value="F:protein serine/threonine kinase activity"/>
    <property type="evidence" value="ECO:0007669"/>
    <property type="project" value="TreeGrafter"/>
</dbReference>
<dbReference type="InterPro" id="IPR001245">
    <property type="entry name" value="Ser-Thr/Tyr_kinase_cat_dom"/>
</dbReference>
<feature type="domain" description="Protein kinase" evidence="4">
    <location>
        <begin position="22"/>
        <end position="291"/>
    </location>
</feature>
<name>A0A1B7MGT5_9AGAM</name>
<evidence type="ECO:0000256" key="1">
    <source>
        <dbReference type="ARBA" id="ARBA00022741"/>
    </source>
</evidence>
<dbReference type="PROSITE" id="PS50011">
    <property type="entry name" value="PROTEIN_KINASE_DOM"/>
    <property type="match status" value="1"/>
</dbReference>
<evidence type="ECO:0000313" key="6">
    <source>
        <dbReference type="Proteomes" id="UP000092154"/>
    </source>
</evidence>